<evidence type="ECO:0000256" key="1">
    <source>
        <dbReference type="SAM" id="Phobius"/>
    </source>
</evidence>
<dbReference type="Gene3D" id="2.60.40.10">
    <property type="entry name" value="Immunoglobulins"/>
    <property type="match status" value="1"/>
</dbReference>
<keyword evidence="1" id="KW-0472">Membrane</keyword>
<dbReference type="InterPro" id="IPR013783">
    <property type="entry name" value="Ig-like_fold"/>
</dbReference>
<gene>
    <name evidence="2" type="ORF">CL943_03545</name>
</gene>
<evidence type="ECO:0000313" key="3">
    <source>
        <dbReference type="Proteomes" id="UP000226592"/>
    </source>
</evidence>
<dbReference type="SUPFAM" id="SSF49478">
    <property type="entry name" value="Cna protein B-type domain"/>
    <property type="match status" value="1"/>
</dbReference>
<organism evidence="2 3">
    <name type="scientific">Candidatus Iainarchaeum sp</name>
    <dbReference type="NCBI Taxonomy" id="3101447"/>
    <lineage>
        <taxon>Archaea</taxon>
        <taxon>Candidatus Iainarchaeota</taxon>
        <taxon>Candidatus Iainarchaeia</taxon>
        <taxon>Candidatus Iainarchaeales</taxon>
        <taxon>Candidatus Iainarchaeaceae</taxon>
        <taxon>Candidatus Iainarchaeum</taxon>
    </lineage>
</organism>
<sequence length="2839" mass="310817">MEKLAGVYTGLEDKYYGFLDFLEGKGIPVYAYNDFLEGKGIPAFPFTIALLLILIVAISALATVGTSLNPTISFNFENQFQESVSGVTITARDLGGRKLGEKTVSDGGTMELQGIGIGTTIELTAEKDGYKTTTYNIQIKKENNSASISLEQNIKTINATLTLTDETSGDGIANAHVVAQWKTLSIDQYTDGTGKVSLAGIPEGVQVSVRVDAEAYETLIDNLSFFENEDKTVTLSPKGISLQGLSKILISVKDEEGSIVRGAKVIIRDNTNDGILFDDVAVDGEYYAEIPKGTSIRLTVQKDGFLRYDSSLEQENRTIRQDEELWDIVLVQGGEKLNVLVYAEGNVPLGNAEVQLYNLENVMLDSATTGFGGSVEFTDLNGEQFYVTAWRDGYLPARKLVNVNETEQTALVLEASDPLNSVSLSVYVVNSNLGAANGAHLTFWEAQGDDLLPLGIPSRSTDITGAVIGVKAPLDITIAVHATKDLEEGWGEHTIQAGAPNEIRIELLHSVTVVEIEIFDEEGNPVEGAVTIRALNGDLLFEGEILDGSVFFDAEGNERVNVEVVDADGQSYSEQVNISSGLATINLGEEVLDSLSPTVSFEGIYNNGNEKVDGIVKGEFYWLKFELNVPEGTPQAGLHVRLGGDEIAFVDSQEFGVVGFDAIASDYFFGRSYQPEPTPGNESADKQNKGGTGSLNKWLELYFNNPANTVVAKVKVKAETILLNREIEVHYRAWGRVGTDYYRQPVDTELGNDLFSESKTALYAETLVDRISVFESEATCQDSLCTAYRFVDADGLYIEPDQFKPVTGNTYALEIDLRARKQVTASLKLDTSKTAPSLYFTGHEIDSFDNVPSPASLAEELPVDTDLTLSGYIEDLPASIIDSELETNPYGFSENASTDTSLTISQINILPGQQRTVRVYFRADVAGDTFINTQAIADSDVVNKDFRFRINTARELALSVSPSEVSVGEDFTVRVKDDATGSNITNATLHLKNSEGEIVTSIVGNGRAGRGANGNYTFKNNLDPGLYKLEAMAKDYTQTELEIPIGQDKLLELKPELKIRVEKGQTQGNVGTALKNLSEMPINSITYELERSEDFPEEFYVTVEVPPSLNARQEGRITVHVEVDTEEDLEKSLHGELTLIVKGSVAGEFPTKTESKVLIDYNKKLDSDCLRFDKDEIRVKLIGRAGSSASEDLEIENKCGEQLSLRTKVSEGEQDPNLEVSANPVSIKSDETEVIKVNILNRIERNPSLTREAEFTLMLESNKISKSISVIVELWNPRVNLAYPPNVSLWLARRQGANIATDNQSLFLRNTGRAPITSFRLAIEDETYKQYAGLRVNMRPRSVDHATIQPGQPLLPTRSVHAEFSGQTAFTQPVQGYVSFSGVVMGRQYPLGKTGVAVNYGGFNCLQLSSDVAMNFASKASYGTHSKEITLTNKCAEAIRVRTVEPRQIQGNTLSIIPNDIVIQPQQQQKAALQLTVAKETRFRTIKVKAQGLLVRTQQFIESNELPITIDIGEKATTKEGKATTERTVKVCGEDGGERKITFPKFSSDCSQGYCDAKQLAQFVAKEVDNTIKRAKQAVQRGEQNARNFPGCANQSHCSFSTMGINLQPMVVFMQLDAMTPEVVRHEIQNGSFNELKGISSVAQGEKRFEDIGDTGFDYGAVHLGGLFRGCGKYSIQVDGAFQVVNNEILEEHVVITVNQIDERKITPECENKIQNIANFLPLDEEYTSTENYDSWPGLVWYEDNKLADAAEEFADRLFKAKGPRLVKSRQDNNLKIVLGQTEGSLVRVEIEGAGDSDEAKVVTAYINEVAESNLGKVAKEAAEAIFALKSGIIKGCIDPNDPPLYFLIEEAEFIDKLYGKLEISADQDTIQINAQEQCIDFNVTSKLKDEPVVLKTNFTDKATAEEKVRTGIAAVRIRDKKGELLLEELAADNTAGETDEIELSTKTEKEERYKVELKLCVEGDDYFPLAAENIGSIKITAESRLASIADRKTEPLEIKIEACGLHPYDLVKKMAGVKLEEIEKKPDKKFIAYATIGWKGKPDDKIDISVVQRALAAELAQNEAEKRLGKGKGSPGASWPTYMTELAWRRLGGIWGGYFIPCAITSAIYGAIMHFGIGAIWDVGFDCALPAIWQTKDVLKDFGGAAKEIVEGVESFIRAIPLIGEWLVGTGEDEPLLDKTSAEAKASNFQETVLPPAVAGVLTKSALSVVKNGGAAIATGSAEVAGKQVAATVFNTLKKTNLQSLAVAAAGGDTAAADLLKEMQEAYAKKVATNIVSAGAADPKNVRFIDDALLPSAQKAYGEVGTEVNELLIQNASKLSGPPSTAFNDIRKNAVNGLIDEGAIADTASDGISRRLSERIVTTKADADALIKKFRADTRRTFRENVRSQLGQQFDSSTEFRKVYDDASSGLRKEVDKVLNKVSRNQIPFDEVVSPVTEQVTTITYIGSERTRVPVTTTKTQITGWKVSAEISENTIEKAGKRAVREIGSGPAGDILTKSVVNKKIGKEFTETIMGGDATKGIGGIADDMIDPKIGAGRLSRLKTSLKNWRRFVNLKTMGNIVKNLAKGIAGGALANYVGYLGFNKYWDKVGPEPVAPMDTITTAQEECPDRDNDGKCNEDPVDGIDNDGDGLIDEDYPLLKSQDIFKNQTYMITITKDQYGSKFYKFDKLTTLAHFDQMQKALKEDKAVLWASENCNRFYKEGVAVVLGNLAPVPAEGVEPQYVIFYYVNAQAIVKAAVGAPDDPSDDLLEEDLMAVMIVQATNVNPSMKGEWWKDGEENVAGYIDFAAGRLRNALKRNSYEFDDAVRDIKNDQRYVSLAVQTKNRWEKFRIVKAESS</sequence>
<protein>
    <submittedName>
        <fullName evidence="2">Uncharacterized protein</fullName>
    </submittedName>
</protein>
<accession>A0A2D6M1N5</accession>
<dbReference type="EMBL" id="NZBU01000011">
    <property type="protein sequence ID" value="MAG22348.1"/>
    <property type="molecule type" value="Genomic_DNA"/>
</dbReference>
<proteinExistence type="predicted"/>
<evidence type="ECO:0000313" key="2">
    <source>
        <dbReference type="EMBL" id="MAG22348.1"/>
    </source>
</evidence>
<feature type="transmembrane region" description="Helical" evidence="1">
    <location>
        <begin position="43"/>
        <end position="64"/>
    </location>
</feature>
<name>A0A2D6M1N5_9ARCH</name>
<keyword evidence="1" id="KW-0812">Transmembrane</keyword>
<dbReference type="Proteomes" id="UP000226592">
    <property type="component" value="Unassembled WGS sequence"/>
</dbReference>
<reference evidence="3" key="1">
    <citation type="submission" date="2017-09" db="EMBL/GenBank/DDBJ databases">
        <title>The Reconstruction of 2,631 Draft Metagenome-Assembled Genomes from the Global Oceans.</title>
        <authorList>
            <person name="Tully B.J."/>
            <person name="Graham E.D."/>
            <person name="Heidelberg J.F."/>
        </authorList>
    </citation>
    <scope>NUCLEOTIDE SEQUENCE [LARGE SCALE GENOMIC DNA]</scope>
</reference>
<keyword evidence="1" id="KW-1133">Transmembrane helix</keyword>
<comment type="caution">
    <text evidence="2">The sequence shown here is derived from an EMBL/GenBank/DDBJ whole genome shotgun (WGS) entry which is preliminary data.</text>
</comment>